<dbReference type="OrthoDB" id="9824736at2"/>
<protein>
    <submittedName>
        <fullName evidence="4">Uncharacterized protein</fullName>
    </submittedName>
</protein>
<keyword evidence="3" id="KW-0812">Transmembrane</keyword>
<reference evidence="4 5" key="1">
    <citation type="submission" date="2019-10" db="EMBL/GenBank/DDBJ databases">
        <title>Whole-genome sequence of the extremophile Heliorestis acidaminivorans DSM 24790.</title>
        <authorList>
            <person name="Kyndt J.A."/>
            <person name="Meyer T.E."/>
        </authorList>
    </citation>
    <scope>NUCLEOTIDE SEQUENCE [LARGE SCALE GENOMIC DNA]</scope>
    <source>
        <strain evidence="4 5">DSM 24790</strain>
    </source>
</reference>
<keyword evidence="3" id="KW-1133">Transmembrane helix</keyword>
<proteinExistence type="predicted"/>
<gene>
    <name evidence="4" type="ORF">F9B85_05650</name>
</gene>
<feature type="transmembrane region" description="Helical" evidence="3">
    <location>
        <begin position="88"/>
        <end position="108"/>
    </location>
</feature>
<dbReference type="RefSeq" id="WP_151619405.1">
    <property type="nucleotide sequence ID" value="NZ_WBXO01000003.1"/>
</dbReference>
<dbReference type="AlphaFoldDB" id="A0A6I0F7M2"/>
<comment type="caution">
    <text evidence="4">The sequence shown here is derived from an EMBL/GenBank/DDBJ whole genome shotgun (WGS) entry which is preliminary data.</text>
</comment>
<evidence type="ECO:0000313" key="4">
    <source>
        <dbReference type="EMBL" id="KAB2953393.1"/>
    </source>
</evidence>
<dbReference type="Proteomes" id="UP000468766">
    <property type="component" value="Unassembled WGS sequence"/>
</dbReference>
<evidence type="ECO:0000256" key="1">
    <source>
        <dbReference type="SAM" id="Coils"/>
    </source>
</evidence>
<keyword evidence="5" id="KW-1185">Reference proteome</keyword>
<evidence type="ECO:0000256" key="3">
    <source>
        <dbReference type="SAM" id="Phobius"/>
    </source>
</evidence>
<name>A0A6I0F7M2_9FIRM</name>
<feature type="region of interest" description="Disordered" evidence="2">
    <location>
        <begin position="22"/>
        <end position="82"/>
    </location>
</feature>
<evidence type="ECO:0000256" key="2">
    <source>
        <dbReference type="SAM" id="MobiDB-lite"/>
    </source>
</evidence>
<keyword evidence="3" id="KW-0472">Membrane</keyword>
<organism evidence="4 5">
    <name type="scientific">Heliorestis acidaminivorans</name>
    <dbReference type="NCBI Taxonomy" id="553427"/>
    <lineage>
        <taxon>Bacteria</taxon>
        <taxon>Bacillati</taxon>
        <taxon>Bacillota</taxon>
        <taxon>Clostridia</taxon>
        <taxon>Eubacteriales</taxon>
        <taxon>Heliobacteriaceae</taxon>
        <taxon>Heliorestis</taxon>
    </lineage>
</organism>
<feature type="coiled-coil region" evidence="1">
    <location>
        <begin position="260"/>
        <end position="287"/>
    </location>
</feature>
<dbReference type="EMBL" id="WBXO01000003">
    <property type="protein sequence ID" value="KAB2953393.1"/>
    <property type="molecule type" value="Genomic_DNA"/>
</dbReference>
<accession>A0A6I0F7M2</accession>
<evidence type="ECO:0000313" key="5">
    <source>
        <dbReference type="Proteomes" id="UP000468766"/>
    </source>
</evidence>
<keyword evidence="1" id="KW-0175">Coiled coil</keyword>
<sequence>MTIDTKVCPFCSAEFTGSEHCPFCTKGQEGEESTESVEEEKRQEENIAEQSEEGKGISNSEKVDSTESPNQEEQNEHKEKKDPFANKAFLPLLAVGLVIAVVTIFLLINYNNEKNREAQYMNDIEAIVTELATVHNKFTATLQDNLKDGTMAIPNADFSAILEKEVNNARELQHKTKELTAPERYKMLHTNITELLNLQKNIYQDILLVIQNPLNQETDAVLVRINATLSESKELFSLAQVDQMEVLYRSDLVSLTNQLSLYVEEERRIYREKLEKLEKNKAFFERMDAIQQRWEGAKTDLQHALNLLYQGDSSWFDYYAVIDDAKRMRRSIRDELNLIPAPTGLESMKNQLHSLLTDAVYYCELMERAGSLFLYGDYYYSEQRYDEAKALNRRIQNSYGNFKKNYQVQKSLLTNLDNL</sequence>